<feature type="region of interest" description="Disordered" evidence="1">
    <location>
        <begin position="66"/>
        <end position="314"/>
    </location>
</feature>
<dbReference type="Proteomes" id="UP000053259">
    <property type="component" value="Unassembled WGS sequence"/>
</dbReference>
<dbReference type="STRING" id="253628.A0A0D1Z763"/>
<name>A0A0D1Z763_9PEZI</name>
<gene>
    <name evidence="4" type="ORF">PV09_00736</name>
</gene>
<dbReference type="OrthoDB" id="5579281at2759"/>
<dbReference type="VEuPathDB" id="FungiDB:PV09_00736"/>
<feature type="compositionally biased region" description="Acidic residues" evidence="1">
    <location>
        <begin position="794"/>
        <end position="811"/>
    </location>
</feature>
<dbReference type="SMART" id="SM01316">
    <property type="entry name" value="Spo7_2_N"/>
    <property type="match status" value="1"/>
</dbReference>
<evidence type="ECO:0000259" key="3">
    <source>
        <dbReference type="SMART" id="SM01316"/>
    </source>
</evidence>
<evidence type="ECO:0000259" key="2">
    <source>
        <dbReference type="SMART" id="SM00233"/>
    </source>
</evidence>
<dbReference type="HOGENOM" id="CLU_003938_0_0_1"/>
<dbReference type="InterPro" id="IPR001849">
    <property type="entry name" value="PH_domain"/>
</dbReference>
<reference evidence="4 5" key="1">
    <citation type="submission" date="2015-01" db="EMBL/GenBank/DDBJ databases">
        <title>The Genome Sequence of Ochroconis gallopava CBS43764.</title>
        <authorList>
            <consortium name="The Broad Institute Genomics Platform"/>
            <person name="Cuomo C."/>
            <person name="de Hoog S."/>
            <person name="Gorbushina A."/>
            <person name="Stielow B."/>
            <person name="Teixiera M."/>
            <person name="Abouelleil A."/>
            <person name="Chapman S.B."/>
            <person name="Priest M."/>
            <person name="Young S.K."/>
            <person name="Wortman J."/>
            <person name="Nusbaum C."/>
            <person name="Birren B."/>
        </authorList>
    </citation>
    <scope>NUCLEOTIDE SEQUENCE [LARGE SCALE GENOMIC DNA]</scope>
    <source>
        <strain evidence="4 5">CBS 43764</strain>
    </source>
</reference>
<dbReference type="SUPFAM" id="SSF50729">
    <property type="entry name" value="PH domain-like"/>
    <property type="match status" value="1"/>
</dbReference>
<proteinExistence type="predicted"/>
<dbReference type="SMART" id="SM00233">
    <property type="entry name" value="PH"/>
    <property type="match status" value="2"/>
</dbReference>
<dbReference type="GO" id="GO:1902657">
    <property type="term" value="P:protein localization to prospore membrane"/>
    <property type="evidence" value="ECO:0007669"/>
    <property type="project" value="InterPro"/>
</dbReference>
<evidence type="ECO:0000313" key="4">
    <source>
        <dbReference type="EMBL" id="KIW08802.1"/>
    </source>
</evidence>
<dbReference type="EMBL" id="KN847530">
    <property type="protein sequence ID" value="KIW08802.1"/>
    <property type="molecule type" value="Genomic_DNA"/>
</dbReference>
<dbReference type="InterPro" id="IPR040345">
    <property type="entry name" value="Mug56/Spo71"/>
</dbReference>
<feature type="domain" description="PH" evidence="2">
    <location>
        <begin position="641"/>
        <end position="853"/>
    </location>
</feature>
<dbReference type="PANTHER" id="PTHR28076:SF1">
    <property type="entry name" value="PROSPORE MEMBRANE ADAPTER PROTEIN SPO71"/>
    <property type="match status" value="1"/>
</dbReference>
<feature type="region of interest" description="Disordered" evidence="1">
    <location>
        <begin position="780"/>
        <end position="811"/>
    </location>
</feature>
<feature type="compositionally biased region" description="Basic and acidic residues" evidence="1">
    <location>
        <begin position="138"/>
        <end position="151"/>
    </location>
</feature>
<dbReference type="Pfam" id="PF15404">
    <property type="entry name" value="PH_4"/>
    <property type="match status" value="1"/>
</dbReference>
<feature type="compositionally biased region" description="Basic and acidic residues" evidence="1">
    <location>
        <begin position="218"/>
        <end position="234"/>
    </location>
</feature>
<dbReference type="InterPro" id="IPR029217">
    <property type="entry name" value="Spo7_2_N"/>
</dbReference>
<dbReference type="GO" id="GO:0005628">
    <property type="term" value="C:prospore membrane"/>
    <property type="evidence" value="ECO:0007669"/>
    <property type="project" value="TreeGrafter"/>
</dbReference>
<dbReference type="RefSeq" id="XP_016218671.1">
    <property type="nucleotide sequence ID" value="XM_016353518.1"/>
</dbReference>
<keyword evidence="5" id="KW-1185">Reference proteome</keyword>
<accession>A0A0D1Z763</accession>
<feature type="domain" description="PH" evidence="2">
    <location>
        <begin position="915"/>
        <end position="1082"/>
    </location>
</feature>
<feature type="compositionally biased region" description="Acidic residues" evidence="1">
    <location>
        <begin position="103"/>
        <end position="115"/>
    </location>
</feature>
<evidence type="ECO:0008006" key="6">
    <source>
        <dbReference type="Google" id="ProtNLM"/>
    </source>
</evidence>
<dbReference type="InterPro" id="IPR039486">
    <property type="entry name" value="Mug56/Spo71_PH"/>
</dbReference>
<sequence>MDLSTVGQQLDHDSYTYNRLLHSTPEHLYLTTRRAFIGPIPEGWLRSHRRDWYRHHLRLNYSSKSASFTAREGTSRQKRLTGLQDGPSPSALYKASFPQPEELVNEDEDEADDVNEEGRQTGTRTAQPPAISIPRNGKNGEEELSGAERTRTGASVSDRQVEDELVLLDGTRSPPNADVRDITNQQERLLKPPSPRQARHRSKSPPTANPEYNIPSPKKSDSMRRENEASDSLRIHSVSSRNDTINSHGAEGSPGADASTSSLLAHDAKPLEGHSKDKEPAGEVQTSSKRLLAKVKRTVTRSGEEDQETEHSDAVFSDRWKDRIHFDLPENVSQAAALTKARITQLDLARPIKSALRRRAGMDGRILKMEKMLVRIDVTVEKTLPEDYDENGSQGIVTRTLEKWREFMVVCRQSREDLEEDFVLQIWKTRVIPAIENKSSRKKATRELPLNRNKTRVNLYSSLDKSVVLWVPAPHGTRIIILRPSTTQSGIEWFTFLRSILGWHRTTQLVVNIPDMSVSLRIENPFQDLEDHENDGSHDEAATGRTGTKGQAVAQQIIDRCLTQLKGMPEWEAVVDSWASQHRIGLAWKRYDRLEWIFGVNERKMYGTIALARHMDLELRAKEHYPTHCRTRKGKVLTEPPGVEGFLVRLTSQKGIHQRMGKLFFKRLFLHTHDQFLFFTRPAAADPPPPPKMPATMDARVPTSEQISEQIPLIYAVNPYPVDNGQITWLKAGHSGTTETRCRHDQDALDEHRRNIHNLSESEGFINLCDVRKVRNVKRGADQDDEQLNSGSDIDFDEDAEDTWEEDGTTDNIDDTRTFELALNNGLVIRLQAFDRETKKEWKKRLRALVKYWRYRHKADIELLKAVRKQNLEELQIDEETEAMMGQFAKKWEVTRSFASSTLHNMCGISCCRTIHMKGLLYFKPRLHKLFTAMQCVLIPGKLIMFETLSRTRSGHSQPTISHERIDAIDLKECYLYSGLLTENDLLYQNRTFDSNNPGHSALPRMWLDDQWTSRDEDVMCCFVLWRPLNKGWFRSTSGEKGTRLKRVTKLGATGRSCVFRARSRAERDKWVLTLAAEIERLKGVEDVRLVD</sequence>
<dbReference type="Pfam" id="PF15407">
    <property type="entry name" value="Spo7_2_N"/>
    <property type="match status" value="1"/>
</dbReference>
<feature type="domain" description="Sporulation-specific protein 71 N-terminal" evidence="3">
    <location>
        <begin position="6"/>
        <end position="71"/>
    </location>
</feature>
<feature type="region of interest" description="Disordered" evidence="1">
    <location>
        <begin position="529"/>
        <end position="549"/>
    </location>
</feature>
<feature type="compositionally biased region" description="Basic and acidic residues" evidence="1">
    <location>
        <begin position="266"/>
        <end position="281"/>
    </location>
</feature>
<feature type="compositionally biased region" description="Polar residues" evidence="1">
    <location>
        <begin position="237"/>
        <end position="247"/>
    </location>
</feature>
<dbReference type="PANTHER" id="PTHR28076">
    <property type="entry name" value="SPORULATION-SPECIFIC PROTEIN 71"/>
    <property type="match status" value="1"/>
</dbReference>
<dbReference type="InParanoid" id="A0A0D1Z763"/>
<evidence type="ECO:0000256" key="1">
    <source>
        <dbReference type="SAM" id="MobiDB-lite"/>
    </source>
</evidence>
<dbReference type="FunCoup" id="A0A0D1Z763">
    <property type="interactions" value="8"/>
</dbReference>
<dbReference type="AlphaFoldDB" id="A0A0D1Z763"/>
<dbReference type="GeneID" id="27308709"/>
<organism evidence="4 5">
    <name type="scientific">Verruconis gallopava</name>
    <dbReference type="NCBI Taxonomy" id="253628"/>
    <lineage>
        <taxon>Eukaryota</taxon>
        <taxon>Fungi</taxon>
        <taxon>Dikarya</taxon>
        <taxon>Ascomycota</taxon>
        <taxon>Pezizomycotina</taxon>
        <taxon>Dothideomycetes</taxon>
        <taxon>Pleosporomycetidae</taxon>
        <taxon>Venturiales</taxon>
        <taxon>Sympoventuriaceae</taxon>
        <taxon>Verruconis</taxon>
    </lineage>
</organism>
<dbReference type="InterPro" id="IPR057379">
    <property type="entry name" value="PH_SPO71"/>
</dbReference>
<protein>
    <recommendedName>
        <fullName evidence="6">PH domain-containing protein</fullName>
    </recommendedName>
</protein>
<dbReference type="Pfam" id="PF23207">
    <property type="entry name" value="PH_SPO71"/>
    <property type="match status" value="1"/>
</dbReference>
<evidence type="ECO:0000313" key="5">
    <source>
        <dbReference type="Proteomes" id="UP000053259"/>
    </source>
</evidence>